<keyword evidence="2" id="KW-0132">Cell division</keyword>
<dbReference type="GO" id="GO:0005680">
    <property type="term" value="C:anaphase-promoting complex"/>
    <property type="evidence" value="ECO:0000318"/>
    <property type="project" value="GO_Central"/>
</dbReference>
<dbReference type="OMA" id="KIPCHEL"/>
<dbReference type="GO" id="GO:0031145">
    <property type="term" value="P:anaphase-promoting complex-dependent catabolic process"/>
    <property type="evidence" value="ECO:0007669"/>
    <property type="project" value="InterPro"/>
</dbReference>
<dbReference type="GO" id="GO:0005634">
    <property type="term" value="C:nucleus"/>
    <property type="evidence" value="ECO:0000318"/>
    <property type="project" value="GO_Central"/>
</dbReference>
<evidence type="ECO:0000259" key="10">
    <source>
        <dbReference type="PROSITE" id="PS50089"/>
    </source>
</evidence>
<dbReference type="STRING" id="5722.A2DPC7"/>
<dbReference type="GO" id="GO:0008270">
    <property type="term" value="F:zinc ion binding"/>
    <property type="evidence" value="ECO:0007669"/>
    <property type="project" value="UniProtKB-KW"/>
</dbReference>
<evidence type="ECO:0000256" key="3">
    <source>
        <dbReference type="ARBA" id="ARBA00022723"/>
    </source>
</evidence>
<dbReference type="SMART" id="SM00184">
    <property type="entry name" value="RING"/>
    <property type="match status" value="1"/>
</dbReference>
<dbReference type="InterPro" id="IPR013083">
    <property type="entry name" value="Znf_RING/FYVE/PHD"/>
</dbReference>
<dbReference type="GO" id="GO:0016567">
    <property type="term" value="P:protein ubiquitination"/>
    <property type="evidence" value="ECO:0000318"/>
    <property type="project" value="GO_Central"/>
</dbReference>
<evidence type="ECO:0000313" key="12">
    <source>
        <dbReference type="Proteomes" id="UP000001542"/>
    </source>
</evidence>
<dbReference type="PROSITE" id="PS50089">
    <property type="entry name" value="ZF_RING_2"/>
    <property type="match status" value="1"/>
</dbReference>
<dbReference type="Pfam" id="PF12861">
    <property type="entry name" value="zf-ANAPC11"/>
    <property type="match status" value="1"/>
</dbReference>
<name>A2DPC7_TRIV3</name>
<evidence type="ECO:0000256" key="4">
    <source>
        <dbReference type="ARBA" id="ARBA00022771"/>
    </source>
</evidence>
<evidence type="ECO:0000256" key="9">
    <source>
        <dbReference type="PROSITE-ProRule" id="PRU00175"/>
    </source>
</evidence>
<keyword evidence="5" id="KW-0498">Mitosis</keyword>
<dbReference type="SMR" id="A2DPC7"/>
<keyword evidence="7" id="KW-0862">Zinc</keyword>
<feature type="domain" description="RING-type" evidence="10">
    <location>
        <begin position="31"/>
        <end position="85"/>
    </location>
</feature>
<gene>
    <name evidence="11" type="ORF">TVAG_169830</name>
</gene>
<evidence type="ECO:0000256" key="1">
    <source>
        <dbReference type="ARBA" id="ARBA00013928"/>
    </source>
</evidence>
<dbReference type="InParanoid" id="A2DPC7"/>
<dbReference type="InterPro" id="IPR024991">
    <property type="entry name" value="RING-H2_APC11"/>
</dbReference>
<keyword evidence="8" id="KW-0131">Cell cycle</keyword>
<dbReference type="GO" id="GO:0045842">
    <property type="term" value="P:positive regulation of mitotic metaphase/anaphase transition"/>
    <property type="evidence" value="ECO:0000318"/>
    <property type="project" value="GO_Central"/>
</dbReference>
<dbReference type="Gene3D" id="3.30.40.10">
    <property type="entry name" value="Zinc/RING finger domain, C3HC4 (zinc finger)"/>
    <property type="match status" value="1"/>
</dbReference>
<dbReference type="RefSeq" id="XP_001329806.1">
    <property type="nucleotide sequence ID" value="XM_001329771.1"/>
</dbReference>
<dbReference type="FunFam" id="3.30.40.10:FF:000552">
    <property type="entry name" value="Anaphase promoting complex subunit, putative"/>
    <property type="match status" value="1"/>
</dbReference>
<evidence type="ECO:0000256" key="7">
    <source>
        <dbReference type="ARBA" id="ARBA00022833"/>
    </source>
</evidence>
<dbReference type="EMBL" id="DS113227">
    <property type="protein sequence ID" value="EAY17671.1"/>
    <property type="molecule type" value="Genomic_DNA"/>
</dbReference>
<dbReference type="PANTHER" id="PTHR11210">
    <property type="entry name" value="RING BOX"/>
    <property type="match status" value="1"/>
</dbReference>
<keyword evidence="3" id="KW-0479">Metal-binding</keyword>
<dbReference type="AlphaFoldDB" id="A2DPC7"/>
<proteinExistence type="predicted"/>
<dbReference type="InterPro" id="IPR051031">
    <property type="entry name" value="RING-box_E3_Ubiquitin_Ligase"/>
</dbReference>
<evidence type="ECO:0000256" key="5">
    <source>
        <dbReference type="ARBA" id="ARBA00022776"/>
    </source>
</evidence>
<keyword evidence="4 9" id="KW-0863">Zinc-finger</keyword>
<dbReference type="GO" id="GO:0097602">
    <property type="term" value="F:cullin family protein binding"/>
    <property type="evidence" value="ECO:0000318"/>
    <property type="project" value="GO_Central"/>
</dbReference>
<dbReference type="InterPro" id="IPR001841">
    <property type="entry name" value="Znf_RING"/>
</dbReference>
<reference evidence="11" key="2">
    <citation type="journal article" date="2007" name="Science">
        <title>Draft genome sequence of the sexually transmitted pathogen Trichomonas vaginalis.</title>
        <authorList>
            <person name="Carlton J.M."/>
            <person name="Hirt R.P."/>
            <person name="Silva J.C."/>
            <person name="Delcher A.L."/>
            <person name="Schatz M."/>
            <person name="Zhao Q."/>
            <person name="Wortman J.R."/>
            <person name="Bidwell S.L."/>
            <person name="Alsmark U.C.M."/>
            <person name="Besteiro S."/>
            <person name="Sicheritz-Ponten T."/>
            <person name="Noel C.J."/>
            <person name="Dacks J.B."/>
            <person name="Foster P.G."/>
            <person name="Simillion C."/>
            <person name="Van de Peer Y."/>
            <person name="Miranda-Saavedra D."/>
            <person name="Barton G.J."/>
            <person name="Westrop G.D."/>
            <person name="Mueller S."/>
            <person name="Dessi D."/>
            <person name="Fiori P.L."/>
            <person name="Ren Q."/>
            <person name="Paulsen I."/>
            <person name="Zhang H."/>
            <person name="Bastida-Corcuera F.D."/>
            <person name="Simoes-Barbosa A."/>
            <person name="Brown M.T."/>
            <person name="Hayes R.D."/>
            <person name="Mukherjee M."/>
            <person name="Okumura C.Y."/>
            <person name="Schneider R."/>
            <person name="Smith A.J."/>
            <person name="Vanacova S."/>
            <person name="Villalvazo M."/>
            <person name="Haas B.J."/>
            <person name="Pertea M."/>
            <person name="Feldblyum T.V."/>
            <person name="Utterback T.R."/>
            <person name="Shu C.L."/>
            <person name="Osoegawa K."/>
            <person name="de Jong P.J."/>
            <person name="Hrdy I."/>
            <person name="Horvathova L."/>
            <person name="Zubacova Z."/>
            <person name="Dolezal P."/>
            <person name="Malik S.B."/>
            <person name="Logsdon J.M. Jr."/>
            <person name="Henze K."/>
            <person name="Gupta A."/>
            <person name="Wang C.C."/>
            <person name="Dunne R.L."/>
            <person name="Upcroft J.A."/>
            <person name="Upcroft P."/>
            <person name="White O."/>
            <person name="Salzberg S.L."/>
            <person name="Tang P."/>
            <person name="Chiu C.-H."/>
            <person name="Lee Y.-S."/>
            <person name="Embley T.M."/>
            <person name="Coombs G.H."/>
            <person name="Mottram J.C."/>
            <person name="Tachezy J."/>
            <person name="Fraser-Liggett C.M."/>
            <person name="Johnson P.J."/>
        </authorList>
    </citation>
    <scope>NUCLEOTIDE SEQUENCE [LARGE SCALE GENOMIC DNA]</scope>
    <source>
        <strain evidence="11">G3</strain>
    </source>
</reference>
<evidence type="ECO:0000313" key="11">
    <source>
        <dbReference type="EMBL" id="EAY17671.1"/>
    </source>
</evidence>
<accession>A2DPC7</accession>
<evidence type="ECO:0000256" key="2">
    <source>
        <dbReference type="ARBA" id="ARBA00022618"/>
    </source>
</evidence>
<protein>
    <recommendedName>
        <fullName evidence="1">Anaphase-promoting complex subunit 11</fullName>
    </recommendedName>
</protein>
<dbReference type="GO" id="GO:0006511">
    <property type="term" value="P:ubiquitin-dependent protein catabolic process"/>
    <property type="evidence" value="ECO:0000318"/>
    <property type="project" value="GO_Central"/>
</dbReference>
<organism evidence="11 12">
    <name type="scientific">Trichomonas vaginalis (strain ATCC PRA-98 / G3)</name>
    <dbReference type="NCBI Taxonomy" id="412133"/>
    <lineage>
        <taxon>Eukaryota</taxon>
        <taxon>Metamonada</taxon>
        <taxon>Parabasalia</taxon>
        <taxon>Trichomonadida</taxon>
        <taxon>Trichomonadidae</taxon>
        <taxon>Trichomonas</taxon>
    </lineage>
</organism>
<dbReference type="FunCoup" id="A2DPC7">
    <property type="interactions" value="440"/>
</dbReference>
<dbReference type="GO" id="GO:0061630">
    <property type="term" value="F:ubiquitin protein ligase activity"/>
    <property type="evidence" value="ECO:0000318"/>
    <property type="project" value="GO_Central"/>
</dbReference>
<evidence type="ECO:0000256" key="6">
    <source>
        <dbReference type="ARBA" id="ARBA00022786"/>
    </source>
</evidence>
<dbReference type="eggNOG" id="KOG1493">
    <property type="taxonomic scope" value="Eukaryota"/>
</dbReference>
<sequence length="92" mass="10443">MAEVQTKPRVHIKSWKCVASWKWDVAEENGCSICNTEFEMAAPGIKFPGDDSPIVLGRCGHAFHLQCIEKWIYRPGSTGTCPICRRPFEFKN</sequence>
<dbReference type="VEuPathDB" id="TrichDB:TVAG_169830"/>
<keyword evidence="12" id="KW-1185">Reference proteome</keyword>
<dbReference type="Proteomes" id="UP000001542">
    <property type="component" value="Unassembled WGS sequence"/>
</dbReference>
<reference evidence="11" key="1">
    <citation type="submission" date="2006-10" db="EMBL/GenBank/DDBJ databases">
        <authorList>
            <person name="Amadeo P."/>
            <person name="Zhao Q."/>
            <person name="Wortman J."/>
            <person name="Fraser-Liggett C."/>
            <person name="Carlton J."/>
        </authorList>
    </citation>
    <scope>NUCLEOTIDE SEQUENCE</scope>
    <source>
        <strain evidence="11">G3</strain>
    </source>
</reference>
<dbReference type="OrthoDB" id="1681166at2759"/>
<dbReference type="GO" id="GO:0051301">
    <property type="term" value="P:cell division"/>
    <property type="evidence" value="ECO:0007669"/>
    <property type="project" value="UniProtKB-KW"/>
</dbReference>
<dbReference type="VEuPathDB" id="TrichDB:TVAGG3_0681150"/>
<dbReference type="SUPFAM" id="SSF57850">
    <property type="entry name" value="RING/U-box"/>
    <property type="match status" value="1"/>
</dbReference>
<keyword evidence="6" id="KW-0833">Ubl conjugation pathway</keyword>
<evidence type="ECO:0000256" key="8">
    <source>
        <dbReference type="ARBA" id="ARBA00023306"/>
    </source>
</evidence>
<dbReference type="KEGG" id="tva:4775690"/>